<organism evidence="3 4">
    <name type="scientific">Chitinophaga pinensis</name>
    <dbReference type="NCBI Taxonomy" id="79329"/>
    <lineage>
        <taxon>Bacteria</taxon>
        <taxon>Pseudomonadati</taxon>
        <taxon>Bacteroidota</taxon>
        <taxon>Chitinophagia</taxon>
        <taxon>Chitinophagales</taxon>
        <taxon>Chitinophagaceae</taxon>
        <taxon>Chitinophaga</taxon>
    </lineage>
</organism>
<sequence>MFAMRFFLLLILGGLLSVELPAQNEKLSKLQQFDGDDYEQIKPDSSFLELKNAYNRAIEKKDQLAAANCLSQMGQVCFHLGHFPQALDYHLQAISIYRKANASQQLAGNLNEIGVLYYYNKQPERSRENYEQALDIYRSIHDNAGVALTYGMIGHLYEKEQDYDSAFLYQRHALSTYLLADDKKGMSKIYENIGSIYEDQAVYDSAALYFKKALDLNMAAGDKLARIEILNNLGDVSRKTGHYPEALYQTRRALVLALELHEQRQLSGAYRDLAKAHHLAGTNDSAFYYLELSRQYLLETYSDENSKQVALLQSVYDIEKKNNEIERLQNARKTNRIMTVAIVLVVLLLVALGLLIISRQRLKIRNEQILRMQHRQIFETEKELMEAALQNKQLQEGKLKEELEVRSRELTTHTLHLIQKNQLLEELRVRLDEMVKEDKRDQKKQLKQLLSQINHSFNHDQYWVDFRNIFEQVHQAFFDNLKRYCDTLTSNDLRLVALLKMNMESGDIATLLGISTDSLRVVRYRLRKKLNLQQGESLTAFIQSL</sequence>
<proteinExistence type="predicted"/>
<evidence type="ECO:0000313" key="4">
    <source>
        <dbReference type="Proteomes" id="UP000318815"/>
    </source>
</evidence>
<feature type="transmembrane region" description="Helical" evidence="2">
    <location>
        <begin position="337"/>
        <end position="357"/>
    </location>
</feature>
<feature type="coiled-coil region" evidence="1">
    <location>
        <begin position="382"/>
        <end position="456"/>
    </location>
</feature>
<keyword evidence="2" id="KW-0472">Membrane</keyword>
<evidence type="ECO:0000256" key="2">
    <source>
        <dbReference type="SAM" id="Phobius"/>
    </source>
</evidence>
<evidence type="ECO:0000313" key="3">
    <source>
        <dbReference type="EMBL" id="TWV99274.1"/>
    </source>
</evidence>
<dbReference type="InterPro" id="IPR019734">
    <property type="entry name" value="TPR_rpt"/>
</dbReference>
<evidence type="ECO:0000256" key="1">
    <source>
        <dbReference type="SAM" id="Coils"/>
    </source>
</evidence>
<dbReference type="Pfam" id="PF13424">
    <property type="entry name" value="TPR_12"/>
    <property type="match status" value="2"/>
</dbReference>
<name>A0A5C6LPA4_9BACT</name>
<dbReference type="Pfam" id="PF13374">
    <property type="entry name" value="TPR_10"/>
    <property type="match status" value="1"/>
</dbReference>
<keyword evidence="1" id="KW-0175">Coiled coil</keyword>
<reference evidence="3 4" key="1">
    <citation type="submission" date="2019-08" db="EMBL/GenBank/DDBJ databases">
        <title>Whole genome sequencing of chitin degrading bacteria Chitinophaga pinensis YS16.</title>
        <authorList>
            <person name="Singh R.P."/>
            <person name="Manchanda G."/>
            <person name="Maurya I.K."/>
            <person name="Joshi N.K."/>
            <person name="Srivastava A.K."/>
        </authorList>
    </citation>
    <scope>NUCLEOTIDE SEQUENCE [LARGE SCALE GENOMIC DNA]</scope>
    <source>
        <strain evidence="3 4">YS-16</strain>
    </source>
</reference>
<keyword evidence="2" id="KW-0812">Transmembrane</keyword>
<protein>
    <submittedName>
        <fullName evidence="3">Tetratricopeptide repeat protein</fullName>
    </submittedName>
</protein>
<dbReference type="SUPFAM" id="SSF48452">
    <property type="entry name" value="TPR-like"/>
    <property type="match status" value="2"/>
</dbReference>
<dbReference type="PANTHER" id="PTHR10098">
    <property type="entry name" value="RAPSYN-RELATED"/>
    <property type="match status" value="1"/>
</dbReference>
<dbReference type="GO" id="GO:0006355">
    <property type="term" value="P:regulation of DNA-templated transcription"/>
    <property type="evidence" value="ECO:0007669"/>
    <property type="project" value="InterPro"/>
</dbReference>
<dbReference type="EMBL" id="VOHS01000017">
    <property type="protein sequence ID" value="TWV99274.1"/>
    <property type="molecule type" value="Genomic_DNA"/>
</dbReference>
<dbReference type="SUPFAM" id="SSF46894">
    <property type="entry name" value="C-terminal effector domain of the bipartite response regulators"/>
    <property type="match status" value="1"/>
</dbReference>
<keyword evidence="2" id="KW-1133">Transmembrane helix</keyword>
<dbReference type="OrthoDB" id="1523128at2"/>
<dbReference type="InterPro" id="IPR011990">
    <property type="entry name" value="TPR-like_helical_dom_sf"/>
</dbReference>
<dbReference type="Gene3D" id="1.25.40.10">
    <property type="entry name" value="Tetratricopeptide repeat domain"/>
    <property type="match status" value="2"/>
</dbReference>
<dbReference type="GO" id="GO:0003677">
    <property type="term" value="F:DNA binding"/>
    <property type="evidence" value="ECO:0007669"/>
    <property type="project" value="InterPro"/>
</dbReference>
<dbReference type="AlphaFoldDB" id="A0A5C6LPA4"/>
<dbReference type="InterPro" id="IPR016032">
    <property type="entry name" value="Sig_transdc_resp-reg_C-effctor"/>
</dbReference>
<dbReference type="SMART" id="SM00028">
    <property type="entry name" value="TPR"/>
    <property type="match status" value="4"/>
</dbReference>
<accession>A0A5C6LPA4</accession>
<gene>
    <name evidence="3" type="ORF">FEF09_17390</name>
</gene>
<comment type="caution">
    <text evidence="3">The sequence shown here is derived from an EMBL/GenBank/DDBJ whole genome shotgun (WGS) entry which is preliminary data.</text>
</comment>
<dbReference type="Proteomes" id="UP000318815">
    <property type="component" value="Unassembled WGS sequence"/>
</dbReference>
<keyword evidence="4" id="KW-1185">Reference proteome</keyword>